<organism evidence="2 3">
    <name type="scientific">Roseateles koreensis</name>
    <dbReference type="NCBI Taxonomy" id="2987526"/>
    <lineage>
        <taxon>Bacteria</taxon>
        <taxon>Pseudomonadati</taxon>
        <taxon>Pseudomonadota</taxon>
        <taxon>Betaproteobacteria</taxon>
        <taxon>Burkholderiales</taxon>
        <taxon>Sphaerotilaceae</taxon>
        <taxon>Roseateles</taxon>
    </lineage>
</organism>
<protein>
    <submittedName>
        <fullName evidence="2">Uncharacterized protein</fullName>
    </submittedName>
</protein>
<dbReference type="RefSeq" id="WP_273594731.1">
    <property type="nucleotide sequence ID" value="NZ_JAQQXS010000001.1"/>
</dbReference>
<name>A0ABT5KL62_9BURK</name>
<proteinExistence type="predicted"/>
<evidence type="ECO:0000313" key="2">
    <source>
        <dbReference type="EMBL" id="MDC8783601.1"/>
    </source>
</evidence>
<dbReference type="Proteomes" id="UP001219862">
    <property type="component" value="Unassembled WGS sequence"/>
</dbReference>
<comment type="caution">
    <text evidence="2">The sequence shown here is derived from an EMBL/GenBank/DDBJ whole genome shotgun (WGS) entry which is preliminary data.</text>
</comment>
<accession>A0ABT5KL62</accession>
<feature type="region of interest" description="Disordered" evidence="1">
    <location>
        <begin position="35"/>
        <end position="72"/>
    </location>
</feature>
<gene>
    <name evidence="2" type="ORF">PRZ01_00150</name>
</gene>
<evidence type="ECO:0000313" key="3">
    <source>
        <dbReference type="Proteomes" id="UP001219862"/>
    </source>
</evidence>
<keyword evidence="3" id="KW-1185">Reference proteome</keyword>
<sequence length="72" mass="7438">MAVILSTGTLLPLAAQASEVVKLARLVITGKRLGAPMASRSGGPSGPRPQIVSQQSDDEASPDGRRGVFRPI</sequence>
<dbReference type="EMBL" id="JAQQXS010000001">
    <property type="protein sequence ID" value="MDC8783601.1"/>
    <property type="molecule type" value="Genomic_DNA"/>
</dbReference>
<evidence type="ECO:0000256" key="1">
    <source>
        <dbReference type="SAM" id="MobiDB-lite"/>
    </source>
</evidence>
<reference evidence="2 3" key="1">
    <citation type="submission" date="2022-10" db="EMBL/GenBank/DDBJ databases">
        <title>paucibacter sp. hw8 Genome sequencing.</title>
        <authorList>
            <person name="Park S."/>
        </authorList>
    </citation>
    <scope>NUCLEOTIDE SEQUENCE [LARGE SCALE GENOMIC DNA]</scope>
    <source>
        <strain evidence="3">hw8</strain>
    </source>
</reference>